<dbReference type="Proteomes" id="UP001339911">
    <property type="component" value="Unassembled WGS sequence"/>
</dbReference>
<dbReference type="InterPro" id="IPR009003">
    <property type="entry name" value="Peptidase_S1_PA"/>
</dbReference>
<dbReference type="RefSeq" id="WP_331209296.1">
    <property type="nucleotide sequence ID" value="NZ_JAZGQL010000014.1"/>
</dbReference>
<accession>A0ABU7SGI6</accession>
<keyword evidence="1" id="KW-0732">Signal</keyword>
<evidence type="ECO:0000313" key="3">
    <source>
        <dbReference type="Proteomes" id="UP001339911"/>
    </source>
</evidence>
<dbReference type="SUPFAM" id="SSF50494">
    <property type="entry name" value="Trypsin-like serine proteases"/>
    <property type="match status" value="1"/>
</dbReference>
<gene>
    <name evidence="2" type="ORF">V1634_19450</name>
</gene>
<dbReference type="Gene3D" id="2.40.10.10">
    <property type="entry name" value="Trypsin-like serine proteases"/>
    <property type="match status" value="2"/>
</dbReference>
<evidence type="ECO:0000313" key="2">
    <source>
        <dbReference type="EMBL" id="MEE6309015.1"/>
    </source>
</evidence>
<keyword evidence="3" id="KW-1185">Reference proteome</keyword>
<protein>
    <recommendedName>
        <fullName evidence="4">Serine protease</fullName>
    </recommendedName>
</protein>
<sequence>MTSRAGMAVVAAVVLGLASATGQPSPAFALSGTAQAEPVGLTRQTEAQALAADLATMAKEQGWTLAQARARHELAERVRPVHRALAKRLPDTYVGAVLPDTAGEAATFLVKGVAPELVRTMVAASGVPIRIVDGQPYSAGELADRSRAVHGHLKALGYTSVTTAADITSGQVRATVTAEPGTGLRAATVGTALPEALRTGLDLDVVEGPANIRQTSLFGGMPTTRPGAGLICTTGFSVSPGGFVGVTTAAHCNNSEAAHNGARHPLNLFDEHLGDFGDVEWSTTSGVPVTDDFVAGSTETRDVTGVRALADMMIGDQACVFGQSTGLRRCSFIADLDVSITDRRGTSHRQVAVRDNITQVGDSGGPWFVGTVAYGTHVGNAQVNGASVSAFSVADLFDEALGVRVMR</sequence>
<comment type="caution">
    <text evidence="2">The sequence shown here is derived from an EMBL/GenBank/DDBJ whole genome shotgun (WGS) entry which is preliminary data.</text>
</comment>
<reference evidence="2 3" key="1">
    <citation type="submission" date="2024-01" db="EMBL/GenBank/DDBJ databases">
        <title>Genome insights into Plantactinospora veratri sp. nov.</title>
        <authorList>
            <person name="Wang L."/>
        </authorList>
    </citation>
    <scope>NUCLEOTIDE SEQUENCE [LARGE SCALE GENOMIC DNA]</scope>
    <source>
        <strain evidence="2 3">NEAU-FHS4</strain>
    </source>
</reference>
<feature type="signal peptide" evidence="1">
    <location>
        <begin position="1"/>
        <end position="29"/>
    </location>
</feature>
<proteinExistence type="predicted"/>
<dbReference type="InterPro" id="IPR043504">
    <property type="entry name" value="Peptidase_S1_PA_chymotrypsin"/>
</dbReference>
<name>A0ABU7SGI6_9ACTN</name>
<evidence type="ECO:0000256" key="1">
    <source>
        <dbReference type="SAM" id="SignalP"/>
    </source>
</evidence>
<dbReference type="EMBL" id="JAZGQL010000014">
    <property type="protein sequence ID" value="MEE6309015.1"/>
    <property type="molecule type" value="Genomic_DNA"/>
</dbReference>
<evidence type="ECO:0008006" key="4">
    <source>
        <dbReference type="Google" id="ProtNLM"/>
    </source>
</evidence>
<feature type="chain" id="PRO_5045491228" description="Serine protease" evidence="1">
    <location>
        <begin position="30"/>
        <end position="407"/>
    </location>
</feature>
<organism evidence="2 3">
    <name type="scientific">Plantactinospora veratri</name>
    <dbReference type="NCBI Taxonomy" id="1436122"/>
    <lineage>
        <taxon>Bacteria</taxon>
        <taxon>Bacillati</taxon>
        <taxon>Actinomycetota</taxon>
        <taxon>Actinomycetes</taxon>
        <taxon>Micromonosporales</taxon>
        <taxon>Micromonosporaceae</taxon>
        <taxon>Plantactinospora</taxon>
    </lineage>
</organism>